<dbReference type="AlphaFoldDB" id="A0A7X2MY75"/>
<evidence type="ECO:0000313" key="1">
    <source>
        <dbReference type="EMBL" id="MSR91266.1"/>
    </source>
</evidence>
<dbReference type="Pfam" id="PF01663">
    <property type="entry name" value="Phosphodiest"/>
    <property type="match status" value="1"/>
</dbReference>
<evidence type="ECO:0000313" key="2">
    <source>
        <dbReference type="Proteomes" id="UP000460287"/>
    </source>
</evidence>
<dbReference type="EMBL" id="VULX01000009">
    <property type="protein sequence ID" value="MSR91266.1"/>
    <property type="molecule type" value="Genomic_DNA"/>
</dbReference>
<name>A0A7X2MY75_9CLOT</name>
<accession>A0A7X2MY75</accession>
<sequence length="368" mass="42240">MKIKYPDYNNSILNIANSVLKHFGAQYTHNTLPELEKALDRNYKNVVVMVFDAMGSFNMKDVLDEHSFLMKHKVKDITSVYPPTTTAATTTLQSGLMPSEHSWLGWSLHFNEVNDNVNIFINTNDNGETVADYHVASKYIPYKDIVDKISETGNAEAFSVSPFGTYKVERFEELIEEVKKICNEEGRRYIYTYWPQPDSSMHKKGIHSSEVKYWINRINNEVKKLRMELKDTLIIVTADHGHIDGENYLISDYKDITDTLKWMPSIEPRSLSFFVKDGMDEQFRQAFNKHFGKDFVLFSKKEVIEKGLFGKGVPHSRFEGFVGDYIAAAVTNKSVFVNQEEYKAIKGVHAGLTEEEMTVPLIIVECPK</sequence>
<comment type="caution">
    <text evidence="1">The sequence shown here is derived from an EMBL/GenBank/DDBJ whole genome shotgun (WGS) entry which is preliminary data.</text>
</comment>
<dbReference type="InterPro" id="IPR002591">
    <property type="entry name" value="Phosphodiest/P_Trfase"/>
</dbReference>
<keyword evidence="2" id="KW-1185">Reference proteome</keyword>
<gene>
    <name evidence="1" type="ORF">FYJ33_07535</name>
</gene>
<proteinExistence type="predicted"/>
<reference evidence="1 2" key="1">
    <citation type="submission" date="2019-08" db="EMBL/GenBank/DDBJ databases">
        <title>In-depth cultivation of the pig gut microbiome towards novel bacterial diversity and tailored functional studies.</title>
        <authorList>
            <person name="Wylensek D."/>
            <person name="Hitch T.C.A."/>
            <person name="Clavel T."/>
        </authorList>
    </citation>
    <scope>NUCLEOTIDE SEQUENCE [LARGE SCALE GENOMIC DNA]</scope>
    <source>
        <strain evidence="1 2">WCA-383-APC-5B</strain>
    </source>
</reference>
<organism evidence="1 2">
    <name type="scientific">Inconstantimicrobium porci</name>
    <dbReference type="NCBI Taxonomy" id="2652291"/>
    <lineage>
        <taxon>Bacteria</taxon>
        <taxon>Bacillati</taxon>
        <taxon>Bacillota</taxon>
        <taxon>Clostridia</taxon>
        <taxon>Eubacteriales</taxon>
        <taxon>Clostridiaceae</taxon>
        <taxon>Inconstantimicrobium</taxon>
    </lineage>
</organism>
<dbReference type="Gene3D" id="3.40.720.10">
    <property type="entry name" value="Alkaline Phosphatase, subunit A"/>
    <property type="match status" value="1"/>
</dbReference>
<dbReference type="Proteomes" id="UP000460287">
    <property type="component" value="Unassembled WGS sequence"/>
</dbReference>
<dbReference type="RefSeq" id="WP_154531156.1">
    <property type="nucleotide sequence ID" value="NZ_JAQXTV010000171.1"/>
</dbReference>
<protein>
    <submittedName>
        <fullName evidence="1">Alkaline phosphatase family protein</fullName>
    </submittedName>
</protein>
<dbReference type="InterPro" id="IPR017850">
    <property type="entry name" value="Alkaline_phosphatase_core_sf"/>
</dbReference>
<dbReference type="SUPFAM" id="SSF53649">
    <property type="entry name" value="Alkaline phosphatase-like"/>
    <property type="match status" value="1"/>
</dbReference>